<dbReference type="InterPro" id="IPR031977">
    <property type="entry name" value="DUF4783"/>
</dbReference>
<reference evidence="1 2" key="1">
    <citation type="submission" date="2017-08" db="EMBL/GenBank/DDBJ databases">
        <title>Complete genome sequence of Mucilaginibacter sp. strain BJC16-A31.</title>
        <authorList>
            <consortium name="Henan University of Science and Technology"/>
            <person name="You X."/>
        </authorList>
    </citation>
    <scope>NUCLEOTIDE SEQUENCE [LARGE SCALE GENOMIC DNA]</scope>
    <source>
        <strain evidence="1 2">BJC16-A31</strain>
    </source>
</reference>
<dbReference type="EMBL" id="CP022743">
    <property type="protein sequence ID" value="ASU33313.1"/>
    <property type="molecule type" value="Genomic_DNA"/>
</dbReference>
<dbReference type="Pfam" id="PF16022">
    <property type="entry name" value="DUF4783"/>
    <property type="match status" value="1"/>
</dbReference>
<evidence type="ECO:0000313" key="1">
    <source>
        <dbReference type="EMBL" id="ASU33313.1"/>
    </source>
</evidence>
<keyword evidence="2" id="KW-1185">Reference proteome</keyword>
<sequence>MKLLYLPFFIIFYLLPAPPVIDPIDKVAELIRQGNIQELSKIFAPNVQITMENEENIYSKVQATLILDKFFSQNKPVSVKMLHKVNSNPNYLFGVLIANTPKGPFRITYTLKDTGGNMSLIELRIETEKVK</sequence>
<dbReference type="OrthoDB" id="1524766at2"/>
<dbReference type="Gene3D" id="3.10.450.50">
    <property type="match status" value="1"/>
</dbReference>
<dbReference type="AlphaFoldDB" id="A0A223NTX0"/>
<dbReference type="KEGG" id="muc:MuYL_1415"/>
<dbReference type="Proteomes" id="UP000215002">
    <property type="component" value="Chromosome"/>
</dbReference>
<protein>
    <recommendedName>
        <fullName evidence="3">DUF4783 domain-containing protein</fullName>
    </recommendedName>
</protein>
<evidence type="ECO:0000313" key="2">
    <source>
        <dbReference type="Proteomes" id="UP000215002"/>
    </source>
</evidence>
<organism evidence="1 2">
    <name type="scientific">Mucilaginibacter xinganensis</name>
    <dbReference type="NCBI Taxonomy" id="1234841"/>
    <lineage>
        <taxon>Bacteria</taxon>
        <taxon>Pseudomonadati</taxon>
        <taxon>Bacteroidota</taxon>
        <taxon>Sphingobacteriia</taxon>
        <taxon>Sphingobacteriales</taxon>
        <taxon>Sphingobacteriaceae</taxon>
        <taxon>Mucilaginibacter</taxon>
    </lineage>
</organism>
<accession>A0A223NTX0</accession>
<name>A0A223NTX0_9SPHI</name>
<gene>
    <name evidence="1" type="ORF">MuYL_1415</name>
</gene>
<evidence type="ECO:0008006" key="3">
    <source>
        <dbReference type="Google" id="ProtNLM"/>
    </source>
</evidence>
<dbReference type="RefSeq" id="WP_094569786.1">
    <property type="nucleotide sequence ID" value="NZ_CP022743.1"/>
</dbReference>
<proteinExistence type="predicted"/>